<gene>
    <name evidence="1" type="ORF">AX13_08285</name>
</gene>
<protein>
    <submittedName>
        <fullName evidence="1">Uncharacterized protein</fullName>
    </submittedName>
</protein>
<proteinExistence type="predicted"/>
<keyword evidence="2" id="KW-1185">Reference proteome</keyword>
<evidence type="ECO:0000313" key="1">
    <source>
        <dbReference type="EMBL" id="EXU79081.1"/>
    </source>
</evidence>
<organism evidence="1 2">
    <name type="scientific">Comamonas aquatica DA1877</name>
    <dbReference type="NCBI Taxonomy" id="1457173"/>
    <lineage>
        <taxon>Bacteria</taxon>
        <taxon>Pseudomonadati</taxon>
        <taxon>Pseudomonadota</taxon>
        <taxon>Betaproteobacteria</taxon>
        <taxon>Burkholderiales</taxon>
        <taxon>Comamonadaceae</taxon>
        <taxon>Comamonas</taxon>
    </lineage>
</organism>
<sequence>MKLYASCTSATLCRLAADHIEHRFAQGGVDHMSTQGRQALMASVDGKVFLTTSA</sequence>
<evidence type="ECO:0000313" key="2">
    <source>
        <dbReference type="Proteomes" id="UP000020766"/>
    </source>
</evidence>
<dbReference type="EMBL" id="JBOK01000021">
    <property type="protein sequence ID" value="EXU79081.1"/>
    <property type="molecule type" value="Genomic_DNA"/>
</dbReference>
<dbReference type="RefSeq" id="WP_155895531.1">
    <property type="nucleotide sequence ID" value="NZ_JBOK01000021.1"/>
</dbReference>
<accession>A0A014MBE5</accession>
<dbReference type="AlphaFoldDB" id="A0A014MBE5"/>
<name>A0A014MBE5_9BURK</name>
<comment type="caution">
    <text evidence="1">The sequence shown here is derived from an EMBL/GenBank/DDBJ whole genome shotgun (WGS) entry which is preliminary data.</text>
</comment>
<reference evidence="1 2" key="1">
    <citation type="submission" date="2014-01" db="EMBL/GenBank/DDBJ databases">
        <title>Interspecies Systems Biology Uncovers Metabolites Affecting C. elegans Gene Expression and Life History Traits.</title>
        <authorList>
            <person name="Watson E."/>
            <person name="Macneil L.T."/>
            <person name="Ritter A.D."/>
            <person name="Yilmaz L.S."/>
            <person name="Rosebrock A.P."/>
            <person name="Caudy A.A."/>
            <person name="Walhout A.J."/>
        </authorList>
    </citation>
    <scope>NUCLEOTIDE SEQUENCE [LARGE SCALE GENOMIC DNA]</scope>
    <source>
        <strain evidence="1 2">DA1877</strain>
    </source>
</reference>
<dbReference type="Proteomes" id="UP000020766">
    <property type="component" value="Unassembled WGS sequence"/>
</dbReference>